<dbReference type="SUPFAM" id="SSF53756">
    <property type="entry name" value="UDP-Glycosyltransferase/glycogen phosphorylase"/>
    <property type="match status" value="1"/>
</dbReference>
<dbReference type="Pfam" id="PF00201">
    <property type="entry name" value="UDPGT"/>
    <property type="match status" value="1"/>
</dbReference>
<evidence type="ECO:0000256" key="1">
    <source>
        <dbReference type="ARBA" id="ARBA00022676"/>
    </source>
</evidence>
<organism evidence="4 5">
    <name type="scientific">Aplosporella prunicola CBS 121167</name>
    <dbReference type="NCBI Taxonomy" id="1176127"/>
    <lineage>
        <taxon>Eukaryota</taxon>
        <taxon>Fungi</taxon>
        <taxon>Dikarya</taxon>
        <taxon>Ascomycota</taxon>
        <taxon>Pezizomycotina</taxon>
        <taxon>Dothideomycetes</taxon>
        <taxon>Dothideomycetes incertae sedis</taxon>
        <taxon>Botryosphaeriales</taxon>
        <taxon>Aplosporellaceae</taxon>
        <taxon>Aplosporella</taxon>
    </lineage>
</organism>
<dbReference type="OrthoDB" id="5835829at2759"/>
<keyword evidence="3" id="KW-0812">Transmembrane</keyword>
<gene>
    <name evidence="4" type="ORF">K452DRAFT_239165</name>
</gene>
<dbReference type="PANTHER" id="PTHR48043:SF145">
    <property type="entry name" value="FI06409P-RELATED"/>
    <property type="match status" value="1"/>
</dbReference>
<dbReference type="RefSeq" id="XP_033391285.1">
    <property type="nucleotide sequence ID" value="XM_033537705.1"/>
</dbReference>
<dbReference type="AlphaFoldDB" id="A0A6A6AXR6"/>
<evidence type="ECO:0000313" key="5">
    <source>
        <dbReference type="Proteomes" id="UP000799438"/>
    </source>
</evidence>
<keyword evidence="1" id="KW-0328">Glycosyltransferase</keyword>
<dbReference type="EMBL" id="ML995570">
    <property type="protein sequence ID" value="KAF2135567.1"/>
    <property type="molecule type" value="Genomic_DNA"/>
</dbReference>
<evidence type="ECO:0000256" key="2">
    <source>
        <dbReference type="ARBA" id="ARBA00022679"/>
    </source>
</evidence>
<evidence type="ECO:0000256" key="3">
    <source>
        <dbReference type="SAM" id="Phobius"/>
    </source>
</evidence>
<keyword evidence="2 4" id="KW-0808">Transferase</keyword>
<dbReference type="Proteomes" id="UP000799438">
    <property type="component" value="Unassembled WGS sequence"/>
</dbReference>
<sequence>MTILLVVGYGGFTHAAPILELGRILAARGHRIEFATHQGQEQWTQDADYSFVARTHTMGASLPPAASDAHYLRMQQSDMRVDADEWLRPMHTVEGFWAADYAHLTHEVIPACRPDIIVADFFVDAARDVQIQLGIPIAVVWPQMPYGMLNVSYIPGMPGFQLDALTSEHASLWTRLRAELRPLGALPAIFRFLRFTKKMRDGAGVHYMLPVLNKPNYLILVNSFWGLETPKDLPPLVAAVGPILSEEYPPLEKSFLGFYNTHSRVLYVAFGTHIRILPPDLTKFITAITTTLRDGLIDGVIWAANETQMGLFNRSEGVVGEEHTVGDLVDNNHPSWLFTPFAPQRAILEHENTVLFLSHGGGSSANEGLFHGTPMLTLGFYFDQTQNGMRLTDADVGLALDKLGFSTEEVIDKMRWILRDEGGTVAQNVTRMRHIARVSARKKHHGADLIEEVMYDHHFSLEVPGAGASTAEFSKRRRPMHLETADMRMSAWRARNWDLTLLGLLGGASVVAVVYGIRTQWTLLARELRSSFAFVQELLRR</sequence>
<proteinExistence type="predicted"/>
<dbReference type="PANTHER" id="PTHR48043">
    <property type="entry name" value="EG:EG0003.4 PROTEIN-RELATED"/>
    <property type="match status" value="1"/>
</dbReference>
<dbReference type="GO" id="GO:0008194">
    <property type="term" value="F:UDP-glycosyltransferase activity"/>
    <property type="evidence" value="ECO:0007669"/>
    <property type="project" value="InterPro"/>
</dbReference>
<dbReference type="CDD" id="cd03784">
    <property type="entry name" value="GT1_Gtf-like"/>
    <property type="match status" value="1"/>
</dbReference>
<name>A0A6A6AXR6_9PEZI</name>
<reference evidence="4" key="1">
    <citation type="journal article" date="2020" name="Stud. Mycol.">
        <title>101 Dothideomycetes genomes: a test case for predicting lifestyles and emergence of pathogens.</title>
        <authorList>
            <person name="Haridas S."/>
            <person name="Albert R."/>
            <person name="Binder M."/>
            <person name="Bloem J."/>
            <person name="Labutti K."/>
            <person name="Salamov A."/>
            <person name="Andreopoulos B."/>
            <person name="Baker S."/>
            <person name="Barry K."/>
            <person name="Bills G."/>
            <person name="Bluhm B."/>
            <person name="Cannon C."/>
            <person name="Castanera R."/>
            <person name="Culley D."/>
            <person name="Daum C."/>
            <person name="Ezra D."/>
            <person name="Gonzalez J."/>
            <person name="Henrissat B."/>
            <person name="Kuo A."/>
            <person name="Liang C."/>
            <person name="Lipzen A."/>
            <person name="Lutzoni F."/>
            <person name="Magnuson J."/>
            <person name="Mondo S."/>
            <person name="Nolan M."/>
            <person name="Ohm R."/>
            <person name="Pangilinan J."/>
            <person name="Park H.-J."/>
            <person name="Ramirez L."/>
            <person name="Alfaro M."/>
            <person name="Sun H."/>
            <person name="Tritt A."/>
            <person name="Yoshinaga Y."/>
            <person name="Zwiers L.-H."/>
            <person name="Turgeon B."/>
            <person name="Goodwin S."/>
            <person name="Spatafora J."/>
            <person name="Crous P."/>
            <person name="Grigoriev I."/>
        </authorList>
    </citation>
    <scope>NUCLEOTIDE SEQUENCE</scope>
    <source>
        <strain evidence="4">CBS 121167</strain>
    </source>
</reference>
<protein>
    <submittedName>
        <fullName evidence="4">Glycosyltransferase family 1 protein</fullName>
    </submittedName>
</protein>
<keyword evidence="5" id="KW-1185">Reference proteome</keyword>
<accession>A0A6A6AXR6</accession>
<dbReference type="GeneID" id="54295201"/>
<dbReference type="Gene3D" id="3.40.50.2000">
    <property type="entry name" value="Glycogen Phosphorylase B"/>
    <property type="match status" value="2"/>
</dbReference>
<feature type="transmembrane region" description="Helical" evidence="3">
    <location>
        <begin position="497"/>
        <end position="517"/>
    </location>
</feature>
<evidence type="ECO:0000313" key="4">
    <source>
        <dbReference type="EMBL" id="KAF2135567.1"/>
    </source>
</evidence>
<dbReference type="InterPro" id="IPR050271">
    <property type="entry name" value="UDP-glycosyltransferase"/>
</dbReference>
<keyword evidence="3" id="KW-0472">Membrane</keyword>
<dbReference type="InterPro" id="IPR002213">
    <property type="entry name" value="UDP_glucos_trans"/>
</dbReference>
<keyword evidence="3" id="KW-1133">Transmembrane helix</keyword>